<evidence type="ECO:0000313" key="3">
    <source>
        <dbReference type="EMBL" id="RUO30802.1"/>
    </source>
</evidence>
<keyword evidence="4" id="KW-1185">Reference proteome</keyword>
<keyword evidence="2" id="KW-0472">Membrane</keyword>
<dbReference type="Proteomes" id="UP000287410">
    <property type="component" value="Unassembled WGS sequence"/>
</dbReference>
<keyword evidence="2" id="KW-0812">Transmembrane</keyword>
<dbReference type="RefSeq" id="WP_126788778.1">
    <property type="nucleotide sequence ID" value="NZ_PIPN01000002.1"/>
</dbReference>
<evidence type="ECO:0000256" key="1">
    <source>
        <dbReference type="SAM" id="MobiDB-lite"/>
    </source>
</evidence>
<proteinExistence type="predicted"/>
<dbReference type="EMBL" id="PIPN01000002">
    <property type="protein sequence ID" value="RUO30802.1"/>
    <property type="molecule type" value="Genomic_DNA"/>
</dbReference>
<organism evidence="3 4">
    <name type="scientific">Aliidiomarina sedimenti</name>
    <dbReference type="NCBI Taxonomy" id="1933879"/>
    <lineage>
        <taxon>Bacteria</taxon>
        <taxon>Pseudomonadati</taxon>
        <taxon>Pseudomonadota</taxon>
        <taxon>Gammaproteobacteria</taxon>
        <taxon>Alteromonadales</taxon>
        <taxon>Idiomarinaceae</taxon>
        <taxon>Aliidiomarina</taxon>
    </lineage>
</organism>
<evidence type="ECO:0000256" key="2">
    <source>
        <dbReference type="SAM" id="Phobius"/>
    </source>
</evidence>
<keyword evidence="2" id="KW-1133">Transmembrane helix</keyword>
<sequence length="234" mass="26551">MDFSSLDYRLISTIASVVMTLAWVAYLHLALTQYMRANRPFLVIQHAHENDPSALCLFVNLSKEPVHLQAVIARVHRGDDCTSYRITNYERITATEQHVQSKLRQGPIQPGGYLVLGSFADIMLGNQSADESSNESTTDQLSQIDSLELCVAVVYASKKHHIGARRHFFLEHLDEKTKIHAYSIFTEQLVRRKHRHTVREWVKAGVDPWQEQDTADESQSQSSSSIDKTSNRGT</sequence>
<reference evidence="3 4" key="1">
    <citation type="journal article" date="2018" name="Front. Microbiol.">
        <title>Genome-Based Analysis Reveals the Taxonomy and Diversity of the Family Idiomarinaceae.</title>
        <authorList>
            <person name="Liu Y."/>
            <person name="Lai Q."/>
            <person name="Shao Z."/>
        </authorList>
    </citation>
    <scope>NUCLEOTIDE SEQUENCE [LARGE SCALE GENOMIC DNA]</scope>
    <source>
        <strain evidence="3 4">GBSy1</strain>
    </source>
</reference>
<protein>
    <submittedName>
        <fullName evidence="3">Uncharacterized protein</fullName>
    </submittedName>
</protein>
<feature type="transmembrane region" description="Helical" evidence="2">
    <location>
        <begin position="6"/>
        <end position="29"/>
    </location>
</feature>
<feature type="region of interest" description="Disordered" evidence="1">
    <location>
        <begin position="207"/>
        <end position="234"/>
    </location>
</feature>
<gene>
    <name evidence="3" type="ORF">CWE12_06080</name>
</gene>
<accession>A0ABY0C047</accession>
<comment type="caution">
    <text evidence="3">The sequence shown here is derived from an EMBL/GenBank/DDBJ whole genome shotgun (WGS) entry which is preliminary data.</text>
</comment>
<evidence type="ECO:0000313" key="4">
    <source>
        <dbReference type="Proteomes" id="UP000287410"/>
    </source>
</evidence>
<name>A0ABY0C047_9GAMM</name>